<evidence type="ECO:0000313" key="3">
    <source>
        <dbReference type="Proteomes" id="UP001341840"/>
    </source>
</evidence>
<accession>A0ABU6YPN4</accession>
<comment type="caution">
    <text evidence="2">The sequence shown here is derived from an EMBL/GenBank/DDBJ whole genome shotgun (WGS) entry which is preliminary data.</text>
</comment>
<keyword evidence="3" id="KW-1185">Reference proteome</keyword>
<proteinExistence type="predicted"/>
<evidence type="ECO:0000313" key="2">
    <source>
        <dbReference type="EMBL" id="MED6211944.1"/>
    </source>
</evidence>
<name>A0ABU6YPN4_9FABA</name>
<protein>
    <submittedName>
        <fullName evidence="2">Uncharacterized protein</fullName>
    </submittedName>
</protein>
<reference evidence="2 3" key="1">
    <citation type="journal article" date="2023" name="Plants (Basel)">
        <title>Bridging the Gap: Combining Genomics and Transcriptomics Approaches to Understand Stylosanthes scabra, an Orphan Legume from the Brazilian Caatinga.</title>
        <authorList>
            <person name="Ferreira-Neto J.R.C."/>
            <person name="da Silva M.D."/>
            <person name="Binneck E."/>
            <person name="de Melo N.F."/>
            <person name="da Silva R.H."/>
            <person name="de Melo A.L.T.M."/>
            <person name="Pandolfi V."/>
            <person name="Bustamante F.O."/>
            <person name="Brasileiro-Vidal A.C."/>
            <person name="Benko-Iseppon A.M."/>
        </authorList>
    </citation>
    <scope>NUCLEOTIDE SEQUENCE [LARGE SCALE GENOMIC DNA]</scope>
    <source>
        <tissue evidence="2">Leaves</tissue>
    </source>
</reference>
<dbReference type="EMBL" id="JASCZI010242738">
    <property type="protein sequence ID" value="MED6211944.1"/>
    <property type="molecule type" value="Genomic_DNA"/>
</dbReference>
<feature type="region of interest" description="Disordered" evidence="1">
    <location>
        <begin position="51"/>
        <end position="143"/>
    </location>
</feature>
<evidence type="ECO:0000256" key="1">
    <source>
        <dbReference type="SAM" id="MobiDB-lite"/>
    </source>
</evidence>
<gene>
    <name evidence="2" type="ORF">PIB30_078411</name>
</gene>
<dbReference type="Proteomes" id="UP001341840">
    <property type="component" value="Unassembled WGS sequence"/>
</dbReference>
<sequence>MFDFLHGASSFEIGSSSQVHEGTQDMCETVARNHGYWRTFSSFFEGIDQFIPTRPSPQTPADLGLSLSPSAMQAPPLQGRHSVSHLDTAGSAFRHYDPDVMQGRRLSFADDTPPEEAQERPRHARRPPSCGTGGPLGHDGHEH</sequence>
<organism evidence="2 3">
    <name type="scientific">Stylosanthes scabra</name>
    <dbReference type="NCBI Taxonomy" id="79078"/>
    <lineage>
        <taxon>Eukaryota</taxon>
        <taxon>Viridiplantae</taxon>
        <taxon>Streptophyta</taxon>
        <taxon>Embryophyta</taxon>
        <taxon>Tracheophyta</taxon>
        <taxon>Spermatophyta</taxon>
        <taxon>Magnoliopsida</taxon>
        <taxon>eudicotyledons</taxon>
        <taxon>Gunneridae</taxon>
        <taxon>Pentapetalae</taxon>
        <taxon>rosids</taxon>
        <taxon>fabids</taxon>
        <taxon>Fabales</taxon>
        <taxon>Fabaceae</taxon>
        <taxon>Papilionoideae</taxon>
        <taxon>50 kb inversion clade</taxon>
        <taxon>dalbergioids sensu lato</taxon>
        <taxon>Dalbergieae</taxon>
        <taxon>Pterocarpus clade</taxon>
        <taxon>Stylosanthes</taxon>
    </lineage>
</organism>